<feature type="domain" description="DnaB/C C-terminal" evidence="3">
    <location>
        <begin position="189"/>
        <end position="256"/>
    </location>
</feature>
<gene>
    <name evidence="5" type="ORF">E5983_05920</name>
</gene>
<evidence type="ECO:0000313" key="6">
    <source>
        <dbReference type="Proteomes" id="UP000461595"/>
    </source>
</evidence>
<dbReference type="Pfam" id="PF07261">
    <property type="entry name" value="DnaB_2"/>
    <property type="match status" value="1"/>
</dbReference>
<reference evidence="5 6" key="1">
    <citation type="submission" date="2019-12" db="EMBL/GenBank/DDBJ databases">
        <title>Microbes associate with the intestines of laboratory mice.</title>
        <authorList>
            <person name="Navarre W."/>
            <person name="Wong E."/>
        </authorList>
    </citation>
    <scope>NUCLEOTIDE SEQUENCE [LARGE SCALE GENOMIC DNA]</scope>
    <source>
        <strain evidence="5 6">NM51_B2-22</strain>
    </source>
</reference>
<evidence type="ECO:0000259" key="4">
    <source>
        <dbReference type="Pfam" id="PF09681"/>
    </source>
</evidence>
<organism evidence="5 6">
    <name type="scientific">Streptococcus danieliae</name>
    <dbReference type="NCBI Taxonomy" id="747656"/>
    <lineage>
        <taxon>Bacteria</taxon>
        <taxon>Bacillati</taxon>
        <taxon>Bacillota</taxon>
        <taxon>Bacilli</taxon>
        <taxon>Lactobacillales</taxon>
        <taxon>Streptococcaceae</taxon>
        <taxon>Streptococcus</taxon>
    </lineage>
</organism>
<dbReference type="InterPro" id="IPR053162">
    <property type="entry name" value="DnaD"/>
</dbReference>
<evidence type="ECO:0000313" key="5">
    <source>
        <dbReference type="EMBL" id="MVX59178.1"/>
    </source>
</evidence>
<dbReference type="InterPro" id="IPR034829">
    <property type="entry name" value="DnaD-like_sf"/>
</dbReference>
<dbReference type="EMBL" id="WSRS01000047">
    <property type="protein sequence ID" value="MVX59178.1"/>
    <property type="molecule type" value="Genomic_DNA"/>
</dbReference>
<evidence type="ECO:0000259" key="3">
    <source>
        <dbReference type="Pfam" id="PF07261"/>
    </source>
</evidence>
<comment type="caution">
    <text evidence="5">The sequence shown here is derived from an EMBL/GenBank/DDBJ whole genome shotgun (WGS) entry which is preliminary data.</text>
</comment>
<evidence type="ECO:0000256" key="2">
    <source>
        <dbReference type="SAM" id="MobiDB-lite"/>
    </source>
</evidence>
<dbReference type="NCBIfam" id="TIGR01714">
    <property type="entry name" value="phage_rep_org_N"/>
    <property type="match status" value="1"/>
</dbReference>
<feature type="compositionally biased region" description="Polar residues" evidence="2">
    <location>
        <begin position="263"/>
        <end position="279"/>
    </location>
</feature>
<feature type="region of interest" description="Disordered" evidence="2">
    <location>
        <begin position="263"/>
        <end position="286"/>
    </location>
</feature>
<dbReference type="AlphaFoldDB" id="A0A7X3G8P0"/>
<accession>A0A7X3G8P0</accession>
<dbReference type="Proteomes" id="UP000461595">
    <property type="component" value="Unassembled WGS sequence"/>
</dbReference>
<dbReference type="InterPro" id="IPR010056">
    <property type="entry name" value="Phage_rep_org__N"/>
</dbReference>
<evidence type="ECO:0000256" key="1">
    <source>
        <dbReference type="ARBA" id="ARBA00093462"/>
    </source>
</evidence>
<comment type="similarity">
    <text evidence="1">Belongs to the DnaB/DnaD family.</text>
</comment>
<proteinExistence type="inferred from homology"/>
<sequence length="286" mass="32913">MAKGKVYFWLKIEKNFFSNLAIKRLRKIDDGDAMVVLYIRMLLESTEDEGVIYFEGLLNDLQEEVAESLDADVELVRKTFTYFENAKLIQIDKGKSAGFAQFEELVGNETEEARRKRRQRARLKSEEAETNEEKRDNVPNLSESVPQMSEPVPKCPRSKSKNKSKSQSQNIATTATADPTEREVKDILDYYQNRIGMLDGYQHQKLIEFLTIDKMESELLKRAIDKSANNSKRNFGYVNAILRNWAQNGIKTIVQQDEEERTYNASKNKGQGVAESNSIFPDDINF</sequence>
<dbReference type="OrthoDB" id="3199595at2"/>
<feature type="compositionally biased region" description="Basic and acidic residues" evidence="2">
    <location>
        <begin position="123"/>
        <end position="137"/>
    </location>
</feature>
<feature type="region of interest" description="Disordered" evidence="2">
    <location>
        <begin position="110"/>
        <end position="179"/>
    </location>
</feature>
<dbReference type="Gene3D" id="1.10.10.630">
    <property type="entry name" value="DnaD domain-like"/>
    <property type="match status" value="1"/>
</dbReference>
<dbReference type="Pfam" id="PF09681">
    <property type="entry name" value="Phage_rep_org_N"/>
    <property type="match status" value="1"/>
</dbReference>
<name>A0A7X3G8P0_9STRE</name>
<protein>
    <submittedName>
        <fullName evidence="5">DnaD domain protein</fullName>
    </submittedName>
</protein>
<feature type="domain" description="Phage replisome organiser N-terminal" evidence="4">
    <location>
        <begin position="9"/>
        <end position="125"/>
    </location>
</feature>
<dbReference type="PANTHER" id="PTHR37293:SF5">
    <property type="entry name" value="DNA REPLICATION PROTEIN"/>
    <property type="match status" value="1"/>
</dbReference>
<dbReference type="NCBIfam" id="TIGR01446">
    <property type="entry name" value="DnaD_dom"/>
    <property type="match status" value="1"/>
</dbReference>
<dbReference type="PANTHER" id="PTHR37293">
    <property type="entry name" value="PHAGE REPLICATION PROTEIN-RELATED"/>
    <property type="match status" value="1"/>
</dbReference>
<dbReference type="RefSeq" id="WP_160332964.1">
    <property type="nucleotide sequence ID" value="NZ_WSRS01000047.1"/>
</dbReference>
<dbReference type="InterPro" id="IPR006343">
    <property type="entry name" value="DnaB/C_C"/>
</dbReference>
<dbReference type="SUPFAM" id="SSF158499">
    <property type="entry name" value="DnaD domain-like"/>
    <property type="match status" value="1"/>
</dbReference>